<feature type="compositionally biased region" description="Basic and acidic residues" evidence="1">
    <location>
        <begin position="423"/>
        <end position="433"/>
    </location>
</feature>
<evidence type="ECO:0000259" key="2">
    <source>
        <dbReference type="PROSITE" id="PS50003"/>
    </source>
</evidence>
<feature type="domain" description="PH" evidence="2">
    <location>
        <begin position="6"/>
        <end position="121"/>
    </location>
</feature>
<feature type="compositionally biased region" description="Basic and acidic residues" evidence="1">
    <location>
        <begin position="481"/>
        <end position="497"/>
    </location>
</feature>
<feature type="compositionally biased region" description="Polar residues" evidence="1">
    <location>
        <begin position="665"/>
        <end position="688"/>
    </location>
</feature>
<feature type="region of interest" description="Disordered" evidence="1">
    <location>
        <begin position="646"/>
        <end position="688"/>
    </location>
</feature>
<dbReference type="InterPro" id="IPR002404">
    <property type="entry name" value="IRS_PTB"/>
</dbReference>
<feature type="compositionally biased region" description="Basic and acidic residues" evidence="1">
    <location>
        <begin position="383"/>
        <end position="402"/>
    </location>
</feature>
<dbReference type="PANTHER" id="PTHR21258:SF62">
    <property type="entry name" value="INSULIN RECEPTOR SUBSTRATE 1"/>
    <property type="match status" value="1"/>
</dbReference>
<dbReference type="InterPro" id="IPR001849">
    <property type="entry name" value="PH_domain"/>
</dbReference>
<dbReference type="EMBL" id="JAZGQO010000006">
    <property type="protein sequence ID" value="KAK6186400.1"/>
    <property type="molecule type" value="Genomic_DNA"/>
</dbReference>
<dbReference type="Gene3D" id="2.30.29.30">
    <property type="entry name" value="Pleckstrin-homology domain (PH domain)/Phosphotyrosine-binding domain (PTB)"/>
    <property type="match status" value="2"/>
</dbReference>
<sequence length="794" mass="87794">MSSEKGIEKSGYLDVKQPSTTKGRKLKTWKRRWVVVHQMSDLASKKYNAKIDIYHDQDAVGKNTGDKMTFVLENITAVQLSKSKTHPHAFEVVESEPVLVFCAASEQETATWMSIYRRIFRHDELAECDIFGVHVIGNPHTKRLNLDEKVLLGINTSVIMLLSHDYTPLVEWRLSTVKRFYTIENTKDAGKRVLILECGPTSSTGEGMFCFSTPEWELILKTIRDNISMAIAERQRPKSHIDTRERSGSSCNSEYQFSNLLANSDNPGGALRMRSVRSVSEMSSASNISATDSLDTPPLSPVLSTPGKQNTSPATSTPDPHRSKRSSSLNVDSSLTPYPIFSIDDGYSKIKGTDDPNCLNIKPRSGSISSTNSVSSNRSRMSSSRESDVIENKPDVTEKKTEGSPLRTVSNSFDSGFSNGSYEEAKRKGSDVDKAIMEESPEDKMDPSNIYQELDYTKVLRRRLSDKTDEFAPRRSSTGDVTKEPDYEELESRKKDQGIFGDNNLPKIQLTADTPPALPDRPPSLRSSMNSKTKSNWKKRLSGLSFLGGKSGHSPSTSPDRCESPAPNQKSQLPSSDIVLDSVNATLAKFYQDEEPKDSETELVKSDHFYQSIPDVVQEIPKPTRSSSDAAIVYNSSDILLLDFGDDDLKDSNNPTANPIPPSTSPMNIPSPNVEPTTSNNLNTPLAKSTEASSPLIDFFFKDDGFERLRAQTVSGSPLSATSRRAPQIPEKPLIDFSSSESLVVTMTTTAPPPKGEGYYMEMNKGLPRAESVEYIPPSEMKEVITNANLLQLS</sequence>
<feature type="compositionally biased region" description="Low complexity" evidence="1">
    <location>
        <begin position="364"/>
        <end position="382"/>
    </location>
</feature>
<feature type="compositionally biased region" description="Polar residues" evidence="1">
    <location>
        <begin position="302"/>
        <end position="318"/>
    </location>
</feature>
<dbReference type="PROSITE" id="PS50003">
    <property type="entry name" value="PH_DOMAIN"/>
    <property type="match status" value="1"/>
</dbReference>
<feature type="region of interest" description="Disordered" evidence="1">
    <location>
        <begin position="283"/>
        <end position="433"/>
    </location>
</feature>
<dbReference type="GO" id="GO:0005737">
    <property type="term" value="C:cytoplasm"/>
    <property type="evidence" value="ECO:0007669"/>
    <property type="project" value="TreeGrafter"/>
</dbReference>
<protein>
    <recommendedName>
        <fullName evidence="2">PH domain-containing protein</fullName>
    </recommendedName>
</protein>
<dbReference type="GO" id="GO:0007169">
    <property type="term" value="P:cell surface receptor protein tyrosine kinase signaling pathway"/>
    <property type="evidence" value="ECO:0007669"/>
    <property type="project" value="TreeGrafter"/>
</dbReference>
<proteinExistence type="predicted"/>
<dbReference type="Pfam" id="PF02174">
    <property type="entry name" value="IRS"/>
    <property type="match status" value="1"/>
</dbReference>
<feature type="compositionally biased region" description="Polar residues" evidence="1">
    <location>
        <begin position="326"/>
        <end position="336"/>
    </location>
</feature>
<organism evidence="3 4">
    <name type="scientific">Patella caerulea</name>
    <name type="common">Rayed Mediterranean limpet</name>
    <dbReference type="NCBI Taxonomy" id="87958"/>
    <lineage>
        <taxon>Eukaryota</taxon>
        <taxon>Metazoa</taxon>
        <taxon>Spiralia</taxon>
        <taxon>Lophotrochozoa</taxon>
        <taxon>Mollusca</taxon>
        <taxon>Gastropoda</taxon>
        <taxon>Patellogastropoda</taxon>
        <taxon>Patelloidea</taxon>
        <taxon>Patellidae</taxon>
        <taxon>Patella</taxon>
    </lineage>
</organism>
<evidence type="ECO:0000313" key="3">
    <source>
        <dbReference type="EMBL" id="KAK6186400.1"/>
    </source>
</evidence>
<feature type="region of interest" description="Disordered" evidence="1">
    <location>
        <begin position="467"/>
        <end position="577"/>
    </location>
</feature>
<accession>A0AAN8K040</accession>
<dbReference type="Pfam" id="PF00169">
    <property type="entry name" value="PH"/>
    <property type="match status" value="1"/>
</dbReference>
<dbReference type="InterPro" id="IPR011993">
    <property type="entry name" value="PH-like_dom_sf"/>
</dbReference>
<dbReference type="InterPro" id="IPR050996">
    <property type="entry name" value="Docking_Protein_DOK"/>
</dbReference>
<dbReference type="SMART" id="SM00233">
    <property type="entry name" value="PH"/>
    <property type="match status" value="1"/>
</dbReference>
<evidence type="ECO:0000256" key="1">
    <source>
        <dbReference type="SAM" id="MobiDB-lite"/>
    </source>
</evidence>
<dbReference type="SUPFAM" id="SSF50729">
    <property type="entry name" value="PH domain-like"/>
    <property type="match status" value="2"/>
</dbReference>
<evidence type="ECO:0000313" key="4">
    <source>
        <dbReference type="Proteomes" id="UP001347796"/>
    </source>
</evidence>
<keyword evidence="4" id="KW-1185">Reference proteome</keyword>
<feature type="compositionally biased region" description="Polar residues" evidence="1">
    <location>
        <begin position="525"/>
        <end position="534"/>
    </location>
</feature>
<dbReference type="SMART" id="SM01244">
    <property type="entry name" value="IRS"/>
    <property type="match status" value="1"/>
</dbReference>
<reference evidence="3 4" key="1">
    <citation type="submission" date="2024-01" db="EMBL/GenBank/DDBJ databases">
        <title>The genome of the rayed Mediterranean limpet Patella caerulea (Linnaeus, 1758).</title>
        <authorList>
            <person name="Anh-Thu Weber A."/>
            <person name="Halstead-Nussloch G."/>
        </authorList>
    </citation>
    <scope>NUCLEOTIDE SEQUENCE [LARGE SCALE GENOMIC DNA]</scope>
    <source>
        <strain evidence="3">AATW-2023a</strain>
        <tissue evidence="3">Whole specimen</tissue>
    </source>
</reference>
<name>A0AAN8K040_PATCE</name>
<feature type="compositionally biased region" description="Polar residues" evidence="1">
    <location>
        <begin position="566"/>
        <end position="575"/>
    </location>
</feature>
<gene>
    <name evidence="3" type="ORF">SNE40_008441</name>
</gene>
<dbReference type="PANTHER" id="PTHR21258">
    <property type="entry name" value="DOCKING PROTEIN RELATED"/>
    <property type="match status" value="1"/>
</dbReference>
<comment type="caution">
    <text evidence="3">The sequence shown here is derived from an EMBL/GenBank/DDBJ whole genome shotgun (WGS) entry which is preliminary data.</text>
</comment>
<dbReference type="Proteomes" id="UP001347796">
    <property type="component" value="Unassembled WGS sequence"/>
</dbReference>
<feature type="compositionally biased region" description="Low complexity" evidence="1">
    <location>
        <begin position="410"/>
        <end position="421"/>
    </location>
</feature>
<dbReference type="AlphaFoldDB" id="A0AAN8K040"/>